<dbReference type="AlphaFoldDB" id="A0A2T7CP97"/>
<feature type="compositionally biased region" description="Basic and acidic residues" evidence="1">
    <location>
        <begin position="213"/>
        <end position="223"/>
    </location>
</feature>
<evidence type="ECO:0000313" key="3">
    <source>
        <dbReference type="Proteomes" id="UP000244336"/>
    </source>
</evidence>
<feature type="compositionally biased region" description="Polar residues" evidence="1">
    <location>
        <begin position="32"/>
        <end position="44"/>
    </location>
</feature>
<name>A0A2T7CP97_9POAL</name>
<evidence type="ECO:0000313" key="2">
    <source>
        <dbReference type="EMBL" id="PUZ45154.1"/>
    </source>
</evidence>
<organism evidence="2 3">
    <name type="scientific">Panicum hallii var. hallii</name>
    <dbReference type="NCBI Taxonomy" id="1504633"/>
    <lineage>
        <taxon>Eukaryota</taxon>
        <taxon>Viridiplantae</taxon>
        <taxon>Streptophyta</taxon>
        <taxon>Embryophyta</taxon>
        <taxon>Tracheophyta</taxon>
        <taxon>Spermatophyta</taxon>
        <taxon>Magnoliopsida</taxon>
        <taxon>Liliopsida</taxon>
        <taxon>Poales</taxon>
        <taxon>Poaceae</taxon>
        <taxon>PACMAD clade</taxon>
        <taxon>Panicoideae</taxon>
        <taxon>Panicodae</taxon>
        <taxon>Paniceae</taxon>
        <taxon>Panicinae</taxon>
        <taxon>Panicum</taxon>
        <taxon>Panicum sect. Panicum</taxon>
    </lineage>
</organism>
<protein>
    <submittedName>
        <fullName evidence="2">Uncharacterized protein</fullName>
    </submittedName>
</protein>
<dbReference type="PANTHER" id="PTHR32343">
    <property type="entry name" value="SERINE/ARGININE-RICH SPLICING FACTOR"/>
    <property type="match status" value="1"/>
</dbReference>
<accession>A0A2T7CP97</accession>
<proteinExistence type="predicted"/>
<feature type="region of interest" description="Disordered" evidence="1">
    <location>
        <begin position="27"/>
        <end position="49"/>
    </location>
</feature>
<dbReference type="Proteomes" id="UP000244336">
    <property type="component" value="Chromosome 8"/>
</dbReference>
<dbReference type="EMBL" id="CM009756">
    <property type="protein sequence ID" value="PUZ45154.1"/>
    <property type="molecule type" value="Genomic_DNA"/>
</dbReference>
<feature type="compositionally biased region" description="Basic and acidic residues" evidence="1">
    <location>
        <begin position="192"/>
        <end position="205"/>
    </location>
</feature>
<keyword evidence="3" id="KW-1185">Reference proteome</keyword>
<dbReference type="OrthoDB" id="7763451at2759"/>
<dbReference type="PANTHER" id="PTHR32343:SF19">
    <property type="entry name" value="OS11G0549537 PROTEIN"/>
    <property type="match status" value="1"/>
</dbReference>
<gene>
    <name evidence="2" type="ORF">GQ55_8G199400</name>
</gene>
<feature type="region of interest" description="Disordered" evidence="1">
    <location>
        <begin position="179"/>
        <end position="223"/>
    </location>
</feature>
<sequence>MPTLFLQGSSMCGDVPVNITPVEDYELPPEAYSNTEPGNSSPGTPTGAAVRKAEDVVSTMLARGFVLRKDALRRAQSFDGWHQLLSSATSRVAYLDRRLGLSDKFSVGTAAARGAARGVDERFQVTERAWGAFAAAGEVMAGSPYASRGAAWVSAAVGAVARAASDVGAMTMEKVGRAEGEGTAADGAEEAEQARAARVDVHDARAGGGARQGDGHDHKDKAA</sequence>
<reference evidence="2 3" key="1">
    <citation type="submission" date="2018-04" db="EMBL/GenBank/DDBJ databases">
        <title>WGS assembly of Panicum hallii var. hallii HAL2.</title>
        <authorList>
            <person name="Lovell J."/>
            <person name="Jenkins J."/>
            <person name="Lowry D."/>
            <person name="Mamidi S."/>
            <person name="Sreedasyam A."/>
            <person name="Weng X."/>
            <person name="Barry K."/>
            <person name="Bonette J."/>
            <person name="Campitelli B."/>
            <person name="Daum C."/>
            <person name="Gordon S."/>
            <person name="Gould B."/>
            <person name="Lipzen A."/>
            <person name="MacQueen A."/>
            <person name="Palacio-Mejia J."/>
            <person name="Plott C."/>
            <person name="Shakirov E."/>
            <person name="Shu S."/>
            <person name="Yoshinaga Y."/>
            <person name="Zane M."/>
            <person name="Rokhsar D."/>
            <person name="Grimwood J."/>
            <person name="Schmutz J."/>
            <person name="Juenger T."/>
        </authorList>
    </citation>
    <scope>NUCLEOTIDE SEQUENCE [LARGE SCALE GENOMIC DNA]</scope>
    <source>
        <strain evidence="3">cv. HAL2</strain>
    </source>
</reference>
<dbReference type="STRING" id="1504633.A0A2T7CP97"/>
<dbReference type="Gramene" id="PUZ45154">
    <property type="protein sequence ID" value="PUZ45154"/>
    <property type="gene ID" value="GQ55_8G199400"/>
</dbReference>
<evidence type="ECO:0000256" key="1">
    <source>
        <dbReference type="SAM" id="MobiDB-lite"/>
    </source>
</evidence>